<feature type="signal peptide" evidence="2">
    <location>
        <begin position="1"/>
        <end position="25"/>
    </location>
</feature>
<dbReference type="InParanoid" id="A0A0D2JD20"/>
<evidence type="ECO:0000259" key="3">
    <source>
        <dbReference type="Pfam" id="PF16538"/>
    </source>
</evidence>
<feature type="chain" id="PRO_5002244770" description="Flagellar assembly protein T C-terminal domain-containing protein" evidence="2">
    <location>
        <begin position="26"/>
        <end position="324"/>
    </location>
</feature>
<dbReference type="InterPro" id="IPR038165">
    <property type="entry name" value="FlgT_C_sf"/>
</dbReference>
<proteinExistence type="predicted"/>
<dbReference type="InterPro" id="IPR032388">
    <property type="entry name" value="FlgT_C"/>
</dbReference>
<dbReference type="InterPro" id="IPR005534">
    <property type="entry name" value="Curli_assmbl/transp-comp_CsgG"/>
</dbReference>
<dbReference type="GO" id="GO:0030288">
    <property type="term" value="C:outer membrane-bounded periplasmic space"/>
    <property type="evidence" value="ECO:0007669"/>
    <property type="project" value="InterPro"/>
</dbReference>
<sequence>MQKARIFLVISLCLGFVLSAGNVEAKGKLLTIAVFDFDLPGNSVSTQLNIEGPEGKSAKAEIKNMVRTNLLTDKIVTEIVKSKRLSVVERSRLDAAMKELDFSASEMTSPKNSIRVGRMLGAKLLLFGVLNNMEGRVESEKIPYTSRYRRTGKVSLGASIRIVNAETGKILAADQLQYQKCFGNIETRRLEGMHIQRALNGFTHKLVYMILNEIFPVKVALAKNGQYYLNRGSSGGITRGDTFKVIRKGETIIDEDTGVMLGSSQTDLGTIEVVSVESKMSIAKLIRPVEGLSIAKGDICKPASPPRVVRTTREPDRSVDDVFK</sequence>
<reference evidence="4 5" key="1">
    <citation type="submission" date="2013-11" db="EMBL/GenBank/DDBJ databases">
        <title>Metagenomic analysis of a methanogenic consortium involved in long chain n-alkane degradation.</title>
        <authorList>
            <person name="Davidova I.A."/>
            <person name="Callaghan A.V."/>
            <person name="Wawrik B."/>
            <person name="Pruitt S."/>
            <person name="Marks C."/>
            <person name="Duncan K.E."/>
            <person name="Suflita J.M."/>
        </authorList>
    </citation>
    <scope>NUCLEOTIDE SEQUENCE [LARGE SCALE GENOMIC DNA]</scope>
    <source>
        <strain evidence="4 5">SPR</strain>
    </source>
</reference>
<evidence type="ECO:0000256" key="2">
    <source>
        <dbReference type="SAM" id="SignalP"/>
    </source>
</evidence>
<dbReference type="STRING" id="1429043.X474_01215"/>
<feature type="region of interest" description="Disordered" evidence="1">
    <location>
        <begin position="304"/>
        <end position="324"/>
    </location>
</feature>
<gene>
    <name evidence="4" type="ORF">X474_01215</name>
</gene>
<comment type="caution">
    <text evidence="4">The sequence shown here is derived from an EMBL/GenBank/DDBJ whole genome shotgun (WGS) entry which is preliminary data.</text>
</comment>
<dbReference type="Gene3D" id="3.40.50.10610">
    <property type="entry name" value="ABC-type transport auxiliary lipoprotein component"/>
    <property type="match status" value="1"/>
</dbReference>
<dbReference type="AlphaFoldDB" id="A0A0D2JD20"/>
<evidence type="ECO:0000256" key="1">
    <source>
        <dbReference type="SAM" id="MobiDB-lite"/>
    </source>
</evidence>
<keyword evidence="5" id="KW-1185">Reference proteome</keyword>
<evidence type="ECO:0000313" key="4">
    <source>
        <dbReference type="EMBL" id="KIX16094.1"/>
    </source>
</evidence>
<protein>
    <recommendedName>
        <fullName evidence="3">Flagellar assembly protein T C-terminal domain-containing protein</fullName>
    </recommendedName>
</protein>
<feature type="compositionally biased region" description="Basic and acidic residues" evidence="1">
    <location>
        <begin position="311"/>
        <end position="324"/>
    </location>
</feature>
<accession>A0A0D2JD20</accession>
<dbReference type="Pfam" id="PF16538">
    <property type="entry name" value="FlgT_C"/>
    <property type="match status" value="1"/>
</dbReference>
<dbReference type="RefSeq" id="WP_044346193.1">
    <property type="nucleotide sequence ID" value="NZ_AZAC01000001.1"/>
</dbReference>
<keyword evidence="2" id="KW-0732">Signal</keyword>
<dbReference type="EMBL" id="AZAC01000001">
    <property type="protein sequence ID" value="KIX16094.1"/>
    <property type="molecule type" value="Genomic_DNA"/>
</dbReference>
<organism evidence="4 5">
    <name type="scientific">Dethiosulfatarculus sandiegensis</name>
    <dbReference type="NCBI Taxonomy" id="1429043"/>
    <lineage>
        <taxon>Bacteria</taxon>
        <taxon>Pseudomonadati</taxon>
        <taxon>Thermodesulfobacteriota</taxon>
        <taxon>Desulfarculia</taxon>
        <taxon>Desulfarculales</taxon>
        <taxon>Desulfarculaceae</taxon>
        <taxon>Dethiosulfatarculus</taxon>
    </lineage>
</organism>
<feature type="domain" description="Flagellar assembly protein T C-terminal" evidence="3">
    <location>
        <begin position="226"/>
        <end position="300"/>
    </location>
</feature>
<dbReference type="OrthoDB" id="193695at2"/>
<dbReference type="Proteomes" id="UP000032233">
    <property type="component" value="Unassembled WGS sequence"/>
</dbReference>
<evidence type="ECO:0000313" key="5">
    <source>
        <dbReference type="Proteomes" id="UP000032233"/>
    </source>
</evidence>
<dbReference type="Pfam" id="PF03783">
    <property type="entry name" value="CsgG"/>
    <property type="match status" value="1"/>
</dbReference>
<dbReference type="Gene3D" id="2.40.10.410">
    <property type="entry name" value="FlgT, C-terminal domain"/>
    <property type="match status" value="1"/>
</dbReference>
<name>A0A0D2JD20_9BACT</name>